<dbReference type="PROSITE" id="PS00107">
    <property type="entry name" value="PROTEIN_KINASE_ATP"/>
    <property type="match status" value="1"/>
</dbReference>
<dbReference type="Pfam" id="PF00069">
    <property type="entry name" value="Pkinase"/>
    <property type="match status" value="1"/>
</dbReference>
<evidence type="ECO:0000256" key="5">
    <source>
        <dbReference type="ARBA" id="ARBA00022840"/>
    </source>
</evidence>
<dbReference type="EMBL" id="RHFK02000020">
    <property type="protein sequence ID" value="TWW58223.1"/>
    <property type="molecule type" value="Genomic_DNA"/>
</dbReference>
<comment type="similarity">
    <text evidence="7">Belongs to the protein kinase superfamily.</text>
</comment>
<keyword evidence="4 10" id="KW-0418">Kinase</keyword>
<feature type="binding site" evidence="6">
    <location>
        <position position="51"/>
    </location>
    <ligand>
        <name>ATP</name>
        <dbReference type="ChEBI" id="CHEBI:30616"/>
    </ligand>
</feature>
<dbReference type="AlphaFoldDB" id="A0A5C6MTC5"/>
<keyword evidence="5 6" id="KW-0067">ATP-binding</keyword>
<feature type="domain" description="Protein kinase" evidence="9">
    <location>
        <begin position="1"/>
        <end position="278"/>
    </location>
</feature>
<comment type="caution">
    <text evidence="10">The sequence shown here is derived from an EMBL/GenBank/DDBJ whole genome shotgun (WGS) entry which is preliminary data.</text>
</comment>
<dbReference type="GO" id="GO:0003714">
    <property type="term" value="F:transcription corepressor activity"/>
    <property type="evidence" value="ECO:0007669"/>
    <property type="project" value="TreeGrafter"/>
</dbReference>
<keyword evidence="2" id="KW-0808">Transferase</keyword>
<proteinExistence type="inferred from homology"/>
<organism evidence="10 11">
    <name type="scientific">Takifugu flavidus</name>
    <name type="common">sansaifugu</name>
    <dbReference type="NCBI Taxonomy" id="433684"/>
    <lineage>
        <taxon>Eukaryota</taxon>
        <taxon>Metazoa</taxon>
        <taxon>Chordata</taxon>
        <taxon>Craniata</taxon>
        <taxon>Vertebrata</taxon>
        <taxon>Euteleostomi</taxon>
        <taxon>Actinopterygii</taxon>
        <taxon>Neopterygii</taxon>
        <taxon>Teleostei</taxon>
        <taxon>Neoteleostei</taxon>
        <taxon>Acanthomorphata</taxon>
        <taxon>Eupercaria</taxon>
        <taxon>Tetraodontiformes</taxon>
        <taxon>Tetradontoidea</taxon>
        <taxon>Tetraodontidae</taxon>
        <taxon>Takifugu</taxon>
    </lineage>
</organism>
<evidence type="ECO:0000256" key="2">
    <source>
        <dbReference type="ARBA" id="ARBA00022679"/>
    </source>
</evidence>
<evidence type="ECO:0000256" key="3">
    <source>
        <dbReference type="ARBA" id="ARBA00022741"/>
    </source>
</evidence>
<keyword evidence="10" id="KW-0371">Homeobox</keyword>
<accession>A0A5C6MTC5</accession>
<dbReference type="GO" id="GO:0005524">
    <property type="term" value="F:ATP binding"/>
    <property type="evidence" value="ECO:0007669"/>
    <property type="project" value="UniProtKB-UniRule"/>
</dbReference>
<dbReference type="InterPro" id="IPR000719">
    <property type="entry name" value="Prot_kinase_dom"/>
</dbReference>
<dbReference type="InterPro" id="IPR008271">
    <property type="entry name" value="Ser/Thr_kinase_AS"/>
</dbReference>
<evidence type="ECO:0000313" key="10">
    <source>
        <dbReference type="EMBL" id="TWW58223.1"/>
    </source>
</evidence>
<dbReference type="GO" id="GO:0007224">
    <property type="term" value="P:smoothened signaling pathway"/>
    <property type="evidence" value="ECO:0007669"/>
    <property type="project" value="TreeGrafter"/>
</dbReference>
<dbReference type="GO" id="GO:0005737">
    <property type="term" value="C:cytoplasm"/>
    <property type="evidence" value="ECO:0007669"/>
    <property type="project" value="TreeGrafter"/>
</dbReference>
<dbReference type="Proteomes" id="UP000324091">
    <property type="component" value="Chromosome 7"/>
</dbReference>
<dbReference type="GO" id="GO:0016605">
    <property type="term" value="C:PML body"/>
    <property type="evidence" value="ECO:0007669"/>
    <property type="project" value="TreeGrafter"/>
</dbReference>
<keyword evidence="11" id="KW-1185">Reference proteome</keyword>
<evidence type="ECO:0000256" key="6">
    <source>
        <dbReference type="PROSITE-ProRule" id="PRU10141"/>
    </source>
</evidence>
<dbReference type="GO" id="GO:0042771">
    <property type="term" value="P:intrinsic apoptotic signaling pathway in response to DNA damage by p53 class mediator"/>
    <property type="evidence" value="ECO:0007669"/>
    <property type="project" value="TreeGrafter"/>
</dbReference>
<dbReference type="PROSITE" id="PS50011">
    <property type="entry name" value="PROTEIN_KINASE_DOM"/>
    <property type="match status" value="1"/>
</dbReference>
<evidence type="ECO:0000256" key="4">
    <source>
        <dbReference type="ARBA" id="ARBA00022777"/>
    </source>
</evidence>
<reference evidence="10 11" key="1">
    <citation type="submission" date="2019-04" db="EMBL/GenBank/DDBJ databases">
        <title>Chromosome genome assembly for Takifugu flavidus.</title>
        <authorList>
            <person name="Xiao S."/>
        </authorList>
    </citation>
    <scope>NUCLEOTIDE SEQUENCE [LARGE SCALE GENOMIC DNA]</scope>
    <source>
        <strain evidence="10">HTHZ2018</strain>
        <tissue evidence="10">Muscle</tissue>
    </source>
</reference>
<dbReference type="GO" id="GO:0046332">
    <property type="term" value="F:SMAD binding"/>
    <property type="evidence" value="ECO:0007669"/>
    <property type="project" value="TreeGrafter"/>
</dbReference>
<dbReference type="GO" id="GO:0004674">
    <property type="term" value="F:protein serine/threonine kinase activity"/>
    <property type="evidence" value="ECO:0007669"/>
    <property type="project" value="UniProtKB-KW"/>
</dbReference>
<keyword evidence="10" id="KW-0238">DNA-binding</keyword>
<dbReference type="GO" id="GO:0045944">
    <property type="term" value="P:positive regulation of transcription by RNA polymerase II"/>
    <property type="evidence" value="ECO:0007669"/>
    <property type="project" value="TreeGrafter"/>
</dbReference>
<keyword evidence="3 6" id="KW-0547">Nucleotide-binding</keyword>
<gene>
    <name evidence="10" type="ORF">D4764_07G0009420</name>
</gene>
<dbReference type="PROSITE" id="PS00108">
    <property type="entry name" value="PROTEIN_KINASE_ST"/>
    <property type="match status" value="1"/>
</dbReference>
<feature type="region of interest" description="Disordered" evidence="8">
    <location>
        <begin position="331"/>
        <end position="350"/>
    </location>
</feature>
<keyword evidence="1 7" id="KW-0723">Serine/threonine-protein kinase</keyword>
<name>A0A5C6MTC5_9TELE</name>
<dbReference type="InterPro" id="IPR011009">
    <property type="entry name" value="Kinase-like_dom_sf"/>
</dbReference>
<evidence type="ECO:0000256" key="7">
    <source>
        <dbReference type="RuleBase" id="RU000304"/>
    </source>
</evidence>
<dbReference type="GO" id="GO:0003713">
    <property type="term" value="F:transcription coactivator activity"/>
    <property type="evidence" value="ECO:0007669"/>
    <property type="project" value="TreeGrafter"/>
</dbReference>
<dbReference type="InterPro" id="IPR017441">
    <property type="entry name" value="Protein_kinase_ATP_BS"/>
</dbReference>
<dbReference type="GO" id="GO:0004713">
    <property type="term" value="F:protein tyrosine kinase activity"/>
    <property type="evidence" value="ECO:0007669"/>
    <property type="project" value="TreeGrafter"/>
</dbReference>
<dbReference type="Gene3D" id="1.10.510.10">
    <property type="entry name" value="Transferase(Phosphotransferase) domain 1"/>
    <property type="match status" value="1"/>
</dbReference>
<evidence type="ECO:0000256" key="8">
    <source>
        <dbReference type="SAM" id="MobiDB-lite"/>
    </source>
</evidence>
<dbReference type="PANTHER" id="PTHR24058">
    <property type="entry name" value="DUAL SPECIFICITY PROTEIN KINASE"/>
    <property type="match status" value="1"/>
</dbReference>
<dbReference type="SMART" id="SM00220">
    <property type="entry name" value="S_TKc"/>
    <property type="match status" value="1"/>
</dbReference>
<protein>
    <submittedName>
        <fullName evidence="10">Homeodomain-interacting protein kinase 3</fullName>
    </submittedName>
</protein>
<dbReference type="PANTHER" id="PTHR24058:SF17">
    <property type="entry name" value="HOMEODOMAIN INTERACTING PROTEIN KINASE, ISOFORM D"/>
    <property type="match status" value="1"/>
</dbReference>
<evidence type="ECO:0000256" key="1">
    <source>
        <dbReference type="ARBA" id="ARBA00022527"/>
    </source>
</evidence>
<dbReference type="GO" id="GO:0003677">
    <property type="term" value="F:DNA binding"/>
    <property type="evidence" value="ECO:0007669"/>
    <property type="project" value="UniProtKB-KW"/>
</dbReference>
<evidence type="ECO:0000259" key="9">
    <source>
        <dbReference type="PROSITE" id="PS50011"/>
    </source>
</evidence>
<dbReference type="InterPro" id="IPR050494">
    <property type="entry name" value="Ser_Thr_dual-spec_kinase"/>
</dbReference>
<evidence type="ECO:0000313" key="11">
    <source>
        <dbReference type="Proteomes" id="UP000324091"/>
    </source>
</evidence>
<dbReference type="SUPFAM" id="SSF56112">
    <property type="entry name" value="Protein kinase-like (PK-like)"/>
    <property type="match status" value="1"/>
</dbReference>
<sequence>MDDFDQDLVYPGVILISELNIYMVESFLGYGAYGNVVMCTRVNDMRVVAIKMIHNFHREAAVQELATALQHLKDIELIHMDLKLDNIMLVNHKEAPFKVKLIDFGLACDKSAVVYGSYVQTLFYRAPEILLGLPFNEAIDMWSLGCIIAELFLGTPLYPGSSSYNMMRYMVETQHMPPDSMLEFGMYTYKYFQKDLNTNLWSLKTPDVKDAVSWEARTWRPKSLDDILHIWPLRSTYYSDVFSELLDLSLFADIVKAMLQLDASLRITPQEALSHPFTNLSFFSDHLPNNYTWSCFDAMKCYQHPVTSYSAAKVYEKFILDSPESFDLTLNQPNNPDPSTSNASYSQEEENEIIPGCENVTIERFTWAEPTM</sequence>
<feature type="compositionally biased region" description="Polar residues" evidence="8">
    <location>
        <begin position="331"/>
        <end position="346"/>
    </location>
</feature>